<gene>
    <name evidence="7" type="ORF">G7Y89_g11570</name>
</gene>
<keyword evidence="5 6" id="KW-0408">Iron</keyword>
<dbReference type="InterPro" id="IPR050529">
    <property type="entry name" value="CYP450_sterol_14alpha_dmase"/>
</dbReference>
<dbReference type="SUPFAM" id="SSF48264">
    <property type="entry name" value="Cytochrome P450"/>
    <property type="match status" value="1"/>
</dbReference>
<protein>
    <recommendedName>
        <fullName evidence="9">Cytochrome P450</fullName>
    </recommendedName>
</protein>
<feature type="binding site" description="axial binding residue" evidence="6">
    <location>
        <position position="411"/>
    </location>
    <ligand>
        <name>heme</name>
        <dbReference type="ChEBI" id="CHEBI:30413"/>
    </ligand>
    <ligandPart>
        <name>Fe</name>
        <dbReference type="ChEBI" id="CHEBI:18248"/>
    </ligandPart>
</feature>
<comment type="similarity">
    <text evidence="2">Belongs to the cytochrome P450 family.</text>
</comment>
<comment type="cofactor">
    <cofactor evidence="1 6">
        <name>heme</name>
        <dbReference type="ChEBI" id="CHEBI:30413"/>
    </cofactor>
</comment>
<evidence type="ECO:0008006" key="9">
    <source>
        <dbReference type="Google" id="ProtNLM"/>
    </source>
</evidence>
<dbReference type="OrthoDB" id="3366823at2759"/>
<evidence type="ECO:0000313" key="7">
    <source>
        <dbReference type="EMBL" id="KAF4626588.1"/>
    </source>
</evidence>
<dbReference type="Gene3D" id="1.10.630.10">
    <property type="entry name" value="Cytochrome P450"/>
    <property type="match status" value="1"/>
</dbReference>
<evidence type="ECO:0000256" key="6">
    <source>
        <dbReference type="PIRSR" id="PIRSR602403-1"/>
    </source>
</evidence>
<dbReference type="GO" id="GO:0005506">
    <property type="term" value="F:iron ion binding"/>
    <property type="evidence" value="ECO:0007669"/>
    <property type="project" value="InterPro"/>
</dbReference>
<evidence type="ECO:0000256" key="4">
    <source>
        <dbReference type="ARBA" id="ARBA00022723"/>
    </source>
</evidence>
<evidence type="ECO:0000313" key="8">
    <source>
        <dbReference type="Proteomes" id="UP000566819"/>
    </source>
</evidence>
<dbReference type="GO" id="GO:0020037">
    <property type="term" value="F:heme binding"/>
    <property type="evidence" value="ECO:0007669"/>
    <property type="project" value="InterPro"/>
</dbReference>
<dbReference type="InterPro" id="IPR002403">
    <property type="entry name" value="Cyt_P450_E_grp-IV"/>
</dbReference>
<dbReference type="AlphaFoldDB" id="A0A8H4RBQ8"/>
<keyword evidence="4 6" id="KW-0479">Metal-binding</keyword>
<dbReference type="CDD" id="cd11040">
    <property type="entry name" value="CYP7_CYP8-like"/>
    <property type="match status" value="1"/>
</dbReference>
<dbReference type="InterPro" id="IPR001128">
    <property type="entry name" value="Cyt_P450"/>
</dbReference>
<dbReference type="PANTHER" id="PTHR24304">
    <property type="entry name" value="CYTOCHROME P450 FAMILY 7"/>
    <property type="match status" value="1"/>
</dbReference>
<dbReference type="GO" id="GO:0008395">
    <property type="term" value="F:steroid hydroxylase activity"/>
    <property type="evidence" value="ECO:0007669"/>
    <property type="project" value="TreeGrafter"/>
</dbReference>
<dbReference type="PRINTS" id="PR00465">
    <property type="entry name" value="EP450IV"/>
</dbReference>
<dbReference type="Proteomes" id="UP000566819">
    <property type="component" value="Unassembled WGS sequence"/>
</dbReference>
<reference evidence="7 8" key="1">
    <citation type="submission" date="2020-03" db="EMBL/GenBank/DDBJ databases">
        <title>Draft Genome Sequence of Cudoniella acicularis.</title>
        <authorList>
            <person name="Buettner E."/>
            <person name="Kellner H."/>
        </authorList>
    </citation>
    <scope>NUCLEOTIDE SEQUENCE [LARGE SCALE GENOMIC DNA]</scope>
    <source>
        <strain evidence="7 8">DSM 108380</strain>
    </source>
</reference>
<sequence>MRYCHAKAFIWNSQALIEYGKIYVGNTGEPFALTVGGKTLYILTTPEHVAKLYKSNEDTSWDAMLNELLVGFGVKSSVIHKLWEPMPGETIRKGRPELPASKIPNYSLIHSTLDLYKRQLLPGPRFEKFCGTLLGHIDDHLKWSTLIGIDTTQSGRPQKVFSHRSLRDLCSTVLIGAISKTLFGDQIYEIEPYLSTYLADFNQDAWMLVFQYPGPKTKLGAARTKILSALENIIRGAGGPEANHAWIVRTVMEEQDAAGISEEDAAALLLMIYWAANLNPYRLGFWMLSYILFDKELHTALKTEIGRAYRDRKLDVAFLLTDCPKLDAVYQETLRLTSGALSARKIIRPLDIGGKLLEPPSTILISFAQLQQSKSAFGVDASTFDSRRFLKDKNLKNSLSFKPFGGGANYCPGRFVAKQEMFFFVATIITKFDISLSDGGQQNFPILDSITPSLGINGPQAGMDIFVDLKLAN</sequence>
<organism evidence="7 8">
    <name type="scientific">Cudoniella acicularis</name>
    <dbReference type="NCBI Taxonomy" id="354080"/>
    <lineage>
        <taxon>Eukaryota</taxon>
        <taxon>Fungi</taxon>
        <taxon>Dikarya</taxon>
        <taxon>Ascomycota</taxon>
        <taxon>Pezizomycotina</taxon>
        <taxon>Leotiomycetes</taxon>
        <taxon>Helotiales</taxon>
        <taxon>Tricladiaceae</taxon>
        <taxon>Cudoniella</taxon>
    </lineage>
</organism>
<keyword evidence="3 6" id="KW-0349">Heme</keyword>
<dbReference type="InterPro" id="IPR036396">
    <property type="entry name" value="Cyt_P450_sf"/>
</dbReference>
<accession>A0A8H4RBQ8</accession>
<evidence type="ECO:0000256" key="1">
    <source>
        <dbReference type="ARBA" id="ARBA00001971"/>
    </source>
</evidence>
<dbReference type="PANTHER" id="PTHR24304:SF2">
    <property type="entry name" value="24-HYDROXYCHOLESTEROL 7-ALPHA-HYDROXYLASE"/>
    <property type="match status" value="1"/>
</dbReference>
<proteinExistence type="inferred from homology"/>
<evidence type="ECO:0000256" key="2">
    <source>
        <dbReference type="ARBA" id="ARBA00010617"/>
    </source>
</evidence>
<dbReference type="Pfam" id="PF00067">
    <property type="entry name" value="p450"/>
    <property type="match status" value="1"/>
</dbReference>
<keyword evidence="8" id="KW-1185">Reference proteome</keyword>
<name>A0A8H4RBQ8_9HELO</name>
<dbReference type="GO" id="GO:0016705">
    <property type="term" value="F:oxidoreductase activity, acting on paired donors, with incorporation or reduction of molecular oxygen"/>
    <property type="evidence" value="ECO:0007669"/>
    <property type="project" value="InterPro"/>
</dbReference>
<evidence type="ECO:0000256" key="5">
    <source>
        <dbReference type="ARBA" id="ARBA00023004"/>
    </source>
</evidence>
<evidence type="ECO:0000256" key="3">
    <source>
        <dbReference type="ARBA" id="ARBA00022617"/>
    </source>
</evidence>
<dbReference type="EMBL" id="JAAMPI010001126">
    <property type="protein sequence ID" value="KAF4626588.1"/>
    <property type="molecule type" value="Genomic_DNA"/>
</dbReference>
<comment type="caution">
    <text evidence="7">The sequence shown here is derived from an EMBL/GenBank/DDBJ whole genome shotgun (WGS) entry which is preliminary data.</text>
</comment>